<evidence type="ECO:0000256" key="1">
    <source>
        <dbReference type="ARBA" id="ARBA00004123"/>
    </source>
</evidence>
<dbReference type="PANTHER" id="PTHR15439:SF0">
    <property type="entry name" value="CELL DIVISION CYCLE AND APOPTOSIS REGULATOR PROTEIN 1-RELATED"/>
    <property type="match status" value="1"/>
</dbReference>
<name>A0A0C9M6B9_9FUNG</name>
<comment type="subcellular location">
    <subcellularLocation>
        <location evidence="1">Nucleus</location>
    </subcellularLocation>
</comment>
<dbReference type="Proteomes" id="UP000053815">
    <property type="component" value="Unassembled WGS sequence"/>
</dbReference>
<dbReference type="GO" id="GO:0008270">
    <property type="term" value="F:zinc ion binding"/>
    <property type="evidence" value="ECO:0007669"/>
    <property type="project" value="UniProtKB-KW"/>
</dbReference>
<dbReference type="STRING" id="91626.A0A0C9M6B9"/>
<proteinExistence type="predicted"/>
<dbReference type="GO" id="GO:0006397">
    <property type="term" value="P:mRNA processing"/>
    <property type="evidence" value="ECO:0007669"/>
    <property type="project" value="InterPro"/>
</dbReference>
<keyword evidence="5" id="KW-0539">Nucleus</keyword>
<reference evidence="8" key="1">
    <citation type="submission" date="2014-09" db="EMBL/GenBank/DDBJ databases">
        <title>Draft genome sequence of an oleaginous Mucoromycotina fungus Mucor ambiguus NBRC6742.</title>
        <authorList>
            <person name="Takeda I."/>
            <person name="Yamane N."/>
            <person name="Morita T."/>
            <person name="Tamano K."/>
            <person name="Machida M."/>
            <person name="Baker S."/>
            <person name="Koike H."/>
        </authorList>
    </citation>
    <scope>NUCLEOTIDE SEQUENCE</scope>
    <source>
        <strain evidence="8">NBRC 6742</strain>
    </source>
</reference>
<dbReference type="EMBL" id="DF836376">
    <property type="protein sequence ID" value="GAN05316.1"/>
    <property type="molecule type" value="Genomic_DNA"/>
</dbReference>
<dbReference type="Pfam" id="PF08783">
    <property type="entry name" value="DWNN"/>
    <property type="match status" value="1"/>
</dbReference>
<evidence type="ECO:0000256" key="6">
    <source>
        <dbReference type="SAM" id="MobiDB-lite"/>
    </source>
</evidence>
<dbReference type="GO" id="GO:0006511">
    <property type="term" value="P:ubiquitin-dependent protein catabolic process"/>
    <property type="evidence" value="ECO:0007669"/>
    <property type="project" value="TreeGrafter"/>
</dbReference>
<dbReference type="InterPro" id="IPR014891">
    <property type="entry name" value="DWNN_domain"/>
</dbReference>
<dbReference type="OrthoDB" id="106784at2759"/>
<dbReference type="GO" id="GO:0005634">
    <property type="term" value="C:nucleus"/>
    <property type="evidence" value="ECO:0007669"/>
    <property type="project" value="UniProtKB-SubCell"/>
</dbReference>
<gene>
    <name evidence="8" type="ORF">MAM1_0087d04786</name>
</gene>
<keyword evidence="4" id="KW-0862">Zinc</keyword>
<evidence type="ECO:0000256" key="2">
    <source>
        <dbReference type="ARBA" id="ARBA00022723"/>
    </source>
</evidence>
<evidence type="ECO:0000256" key="4">
    <source>
        <dbReference type="ARBA" id="ARBA00022833"/>
    </source>
</evidence>
<feature type="region of interest" description="Disordered" evidence="6">
    <location>
        <begin position="124"/>
        <end position="218"/>
    </location>
</feature>
<evidence type="ECO:0000313" key="8">
    <source>
        <dbReference type="EMBL" id="GAN05316.1"/>
    </source>
</evidence>
<accession>A0A0C9M6B9</accession>
<protein>
    <recommendedName>
        <fullName evidence="7">DWNN domain-containing protein</fullName>
    </recommendedName>
</protein>
<keyword evidence="3" id="KW-0863">Zinc-finger</keyword>
<dbReference type="PANTHER" id="PTHR15439">
    <property type="entry name" value="RETINOBLASTOMA-BINDING PROTEIN 6"/>
    <property type="match status" value="1"/>
</dbReference>
<organism evidence="8">
    <name type="scientific">Mucor ambiguus</name>
    <dbReference type="NCBI Taxonomy" id="91626"/>
    <lineage>
        <taxon>Eukaryota</taxon>
        <taxon>Fungi</taxon>
        <taxon>Fungi incertae sedis</taxon>
        <taxon>Mucoromycota</taxon>
        <taxon>Mucoromycotina</taxon>
        <taxon>Mucoromycetes</taxon>
        <taxon>Mucorales</taxon>
        <taxon>Mucorineae</taxon>
        <taxon>Mucoraceae</taxon>
        <taxon>Mucor</taxon>
    </lineage>
</organism>
<dbReference type="GO" id="GO:0061630">
    <property type="term" value="F:ubiquitin protein ligase activity"/>
    <property type="evidence" value="ECO:0007669"/>
    <property type="project" value="InterPro"/>
</dbReference>
<sequence length="218" mass="23466">MSVIYYKLRSAKDSDYDVFTFDGPGATVFDLKREIIRAKKFGKGTEFDIAVYNAQTDEGESAGTRMTHMRNQLIESTTEYKDDVFVVPRNTSVIVRRLPAARPGKGTAQRYVLGVLPTDGKGAGGFGMMKGGPSNAPGGSGSGNAGGPPHMSGGRNMVLNAQRPHPANKPSSQQSATGDEGSKNEGDEPKDDSEEARIQAMFQQTTDQWGAMQERLAE</sequence>
<evidence type="ECO:0000313" key="9">
    <source>
        <dbReference type="Proteomes" id="UP000053815"/>
    </source>
</evidence>
<evidence type="ECO:0000256" key="5">
    <source>
        <dbReference type="ARBA" id="ARBA00023242"/>
    </source>
</evidence>
<feature type="domain" description="DWNN" evidence="7">
    <location>
        <begin position="4"/>
        <end position="99"/>
    </location>
</feature>
<dbReference type="SMART" id="SM01180">
    <property type="entry name" value="DWNN"/>
    <property type="match status" value="1"/>
</dbReference>
<dbReference type="InterPro" id="IPR033489">
    <property type="entry name" value="RBBP6"/>
</dbReference>
<keyword evidence="2" id="KW-0479">Metal-binding</keyword>
<evidence type="ECO:0000259" key="7">
    <source>
        <dbReference type="PROSITE" id="PS51282"/>
    </source>
</evidence>
<keyword evidence="9" id="KW-1185">Reference proteome</keyword>
<dbReference type="Gene3D" id="3.10.20.90">
    <property type="entry name" value="Phosphatidylinositol 3-kinase Catalytic Subunit, Chain A, domain 1"/>
    <property type="match status" value="1"/>
</dbReference>
<dbReference type="AlphaFoldDB" id="A0A0C9M6B9"/>
<dbReference type="PROSITE" id="PS51282">
    <property type="entry name" value="DWNN"/>
    <property type="match status" value="1"/>
</dbReference>
<evidence type="ECO:0000256" key="3">
    <source>
        <dbReference type="ARBA" id="ARBA00022771"/>
    </source>
</evidence>
<dbReference type="GO" id="GO:0016567">
    <property type="term" value="P:protein ubiquitination"/>
    <property type="evidence" value="ECO:0007669"/>
    <property type="project" value="InterPro"/>
</dbReference>